<feature type="transmembrane region" description="Helical" evidence="1">
    <location>
        <begin position="109"/>
        <end position="132"/>
    </location>
</feature>
<keyword evidence="1" id="KW-0812">Transmembrane</keyword>
<proteinExistence type="predicted"/>
<dbReference type="Proteomes" id="UP000664940">
    <property type="component" value="Unassembled WGS sequence"/>
</dbReference>
<keyword evidence="1" id="KW-1133">Transmembrane helix</keyword>
<dbReference type="AlphaFoldDB" id="A0A833ZLI5"/>
<gene>
    <name evidence="2" type="ORF">HJG60_012080</name>
</gene>
<keyword evidence="1" id="KW-0472">Membrane</keyword>
<organism evidence="2 3">
    <name type="scientific">Phyllostomus discolor</name>
    <name type="common">pale spear-nosed bat</name>
    <dbReference type="NCBI Taxonomy" id="89673"/>
    <lineage>
        <taxon>Eukaryota</taxon>
        <taxon>Metazoa</taxon>
        <taxon>Chordata</taxon>
        <taxon>Craniata</taxon>
        <taxon>Vertebrata</taxon>
        <taxon>Euteleostomi</taxon>
        <taxon>Mammalia</taxon>
        <taxon>Eutheria</taxon>
        <taxon>Laurasiatheria</taxon>
        <taxon>Chiroptera</taxon>
        <taxon>Yangochiroptera</taxon>
        <taxon>Phyllostomidae</taxon>
        <taxon>Phyllostominae</taxon>
        <taxon>Phyllostomus</taxon>
    </lineage>
</organism>
<protein>
    <submittedName>
        <fullName evidence="2">Uncharacterized protein</fullName>
    </submittedName>
</protein>
<feature type="transmembrane region" description="Helical" evidence="1">
    <location>
        <begin position="83"/>
        <end position="102"/>
    </location>
</feature>
<sequence>MNSLSDASANMFSLSVGFLFILMSSFAVLIKLCSVMSHLFIFSFVSLAWGDLANKILLRAVSEILLPVFSSNIFMVSGLTFKSVIHFELILVCVVSFFCTCLSNFPTIVVFLFCFLDFIVVFLCFCFFRGSFLLNNYFP</sequence>
<dbReference type="EMBL" id="JABVXQ010000008">
    <property type="protein sequence ID" value="KAF6095108.1"/>
    <property type="molecule type" value="Genomic_DNA"/>
</dbReference>
<reference evidence="2 3" key="1">
    <citation type="journal article" date="2020" name="Nature">
        <title>Six reference-quality genomes reveal evolution of bat adaptations.</title>
        <authorList>
            <person name="Jebb D."/>
            <person name="Huang Z."/>
            <person name="Pippel M."/>
            <person name="Hughes G.M."/>
            <person name="Lavrichenko K."/>
            <person name="Devanna P."/>
            <person name="Winkler S."/>
            <person name="Jermiin L.S."/>
            <person name="Skirmuntt E.C."/>
            <person name="Katzourakis A."/>
            <person name="Burkitt-Gray L."/>
            <person name="Ray D.A."/>
            <person name="Sullivan K.A.M."/>
            <person name="Roscito J.G."/>
            <person name="Kirilenko B.M."/>
            <person name="Davalos L.M."/>
            <person name="Corthals A.P."/>
            <person name="Power M.L."/>
            <person name="Jones G."/>
            <person name="Ransome R.D."/>
            <person name="Dechmann D.K.N."/>
            <person name="Locatelli A.G."/>
            <person name="Puechmaille S.J."/>
            <person name="Fedrigo O."/>
            <person name="Jarvis E.D."/>
            <person name="Hiller M."/>
            <person name="Vernes S.C."/>
            <person name="Myers E.W."/>
            <person name="Teeling E.C."/>
        </authorList>
    </citation>
    <scope>NUCLEOTIDE SEQUENCE [LARGE SCALE GENOMIC DNA]</scope>
    <source>
        <strain evidence="2">Bat1K_MPI-CBG_1</strain>
    </source>
</reference>
<accession>A0A833ZLI5</accession>
<name>A0A833ZLI5_9CHIR</name>
<feature type="transmembrane region" description="Helical" evidence="1">
    <location>
        <begin position="12"/>
        <end position="45"/>
    </location>
</feature>
<evidence type="ECO:0000256" key="1">
    <source>
        <dbReference type="SAM" id="Phobius"/>
    </source>
</evidence>
<evidence type="ECO:0000313" key="2">
    <source>
        <dbReference type="EMBL" id="KAF6095108.1"/>
    </source>
</evidence>
<comment type="caution">
    <text evidence="2">The sequence shown here is derived from an EMBL/GenBank/DDBJ whole genome shotgun (WGS) entry which is preliminary data.</text>
</comment>
<evidence type="ECO:0000313" key="3">
    <source>
        <dbReference type="Proteomes" id="UP000664940"/>
    </source>
</evidence>